<feature type="domain" description="Cohesin" evidence="7">
    <location>
        <begin position="685"/>
        <end position="784"/>
    </location>
</feature>
<evidence type="ECO:0000256" key="1">
    <source>
        <dbReference type="PROSITE-ProRule" id="PRU00339"/>
    </source>
</evidence>
<evidence type="ECO:0000256" key="4">
    <source>
        <dbReference type="SAM" id="MobiDB-lite"/>
    </source>
</evidence>
<dbReference type="AlphaFoldDB" id="A0A932A5X1"/>
<evidence type="ECO:0000256" key="5">
    <source>
        <dbReference type="SAM" id="SignalP"/>
    </source>
</evidence>
<evidence type="ECO:0000256" key="2">
    <source>
        <dbReference type="RuleBase" id="RU004003"/>
    </source>
</evidence>
<organism evidence="9 10">
    <name type="scientific">Candidatus Korobacter versatilis</name>
    <dbReference type="NCBI Taxonomy" id="658062"/>
    <lineage>
        <taxon>Bacteria</taxon>
        <taxon>Pseudomonadati</taxon>
        <taxon>Acidobacteriota</taxon>
        <taxon>Terriglobia</taxon>
        <taxon>Terriglobales</taxon>
        <taxon>Candidatus Korobacteraceae</taxon>
        <taxon>Candidatus Korobacter</taxon>
    </lineage>
</organism>
<keyword evidence="5" id="KW-0732">Signal</keyword>
<dbReference type="InterPro" id="IPR005644">
    <property type="entry name" value="NolW-like"/>
</dbReference>
<dbReference type="GO" id="GO:0015627">
    <property type="term" value="C:type II protein secretion system complex"/>
    <property type="evidence" value="ECO:0007669"/>
    <property type="project" value="TreeGrafter"/>
</dbReference>
<sequence>MRRLFQTAALFLVLSLVAAPLLADDSAKSLYNKGKDAETRQDYEKAFQYFQQAWNKKPKEVKYRVAMQRTRFLASATLVHHGQQLREKGQLDEAMQLFVKAKEIDPSSFIADQEVRRTQAVIDATKNGLEAPTTVPPKSKLSQRLEDAQGPVDLAPIADTPITLRMTEDTKVIYETIGKLAGVNVLFDPDYTSRRVKIDLNGVTLNQALDVLAIESKTFWRPVTPNTIFIATDSVSKRKELEQNVIKTFYLTNISAPTELQDTVNAIRTLVEISRIQQLPSQGAIVVRGTPDQVALAEKIINDIDKARPEVVVEVAVLQVRRDKLLNLGITPPTSVTGQLTQNLPQTTTTTGTTTGTTTTTPTNTTGTINLNSLASLNAKNIVLTIPAATANFLYNDSTTKVIQNPQIRALDGAKASLKIGDRVPVATGSFQPGIGGVGINPLVNTQFQYIDVGVNIDITPRVHAGREITLKLMLDVSSVTSRVTIGGIDQPVIGQRKIEHEIRLKEGEANLLGGILEEDDVKSLSGLPGLSQIPFFKYFFSSTKTERVENEIVFMLTPHIVRSQELTEMNLRAVDVGTGSSIDLRRASKSQPAGPQLVPTTSPGPIQQAQPAVVTQPGTPQAQMQAGVQASGAPAATGPMPAAPPQQQSQQQGAKPSPAIPAVASSATGASPAAGSIAFRFDPETVTQPVGATFAINVVMSSGVDAWQVPAQISYDAKTLQLVNISNGGVLSKDGQPVALVHRDDPSSGTLQVSATRPPRSEGITGEGAVFTLTFVAKAPGQGTISIARPGVRNAAGQFFAAGLAQAQITVK</sequence>
<feature type="chain" id="PRO_5037302514" evidence="5">
    <location>
        <begin position="24"/>
        <end position="813"/>
    </location>
</feature>
<dbReference type="InterPro" id="IPR008965">
    <property type="entry name" value="CBM2/CBM3_carb-bd_dom_sf"/>
</dbReference>
<accession>A0A932A5X1</accession>
<evidence type="ECO:0000259" key="6">
    <source>
        <dbReference type="Pfam" id="PF00263"/>
    </source>
</evidence>
<feature type="compositionally biased region" description="Polar residues" evidence="4">
    <location>
        <begin position="617"/>
        <end position="629"/>
    </location>
</feature>
<feature type="domain" description="NolW-like" evidence="8">
    <location>
        <begin position="247"/>
        <end position="309"/>
    </location>
</feature>
<dbReference type="SUPFAM" id="SSF48452">
    <property type="entry name" value="TPR-like"/>
    <property type="match status" value="1"/>
</dbReference>
<dbReference type="PANTHER" id="PTHR30332:SF17">
    <property type="entry name" value="TYPE IV PILIATION SYSTEM PROTEIN DR_0774-RELATED"/>
    <property type="match status" value="1"/>
</dbReference>
<dbReference type="InterPro" id="IPR011990">
    <property type="entry name" value="TPR-like_helical_dom_sf"/>
</dbReference>
<protein>
    <submittedName>
        <fullName evidence="9">Type II and III secretion system protein</fullName>
    </submittedName>
</protein>
<proteinExistence type="inferred from homology"/>
<dbReference type="InterPro" id="IPR001775">
    <property type="entry name" value="GspD/PilQ"/>
</dbReference>
<dbReference type="PRINTS" id="PR00811">
    <property type="entry name" value="BCTERIALGSPD"/>
</dbReference>
<dbReference type="GO" id="GO:0009306">
    <property type="term" value="P:protein secretion"/>
    <property type="evidence" value="ECO:0007669"/>
    <property type="project" value="InterPro"/>
</dbReference>
<dbReference type="PROSITE" id="PS50005">
    <property type="entry name" value="TPR"/>
    <property type="match status" value="2"/>
</dbReference>
<evidence type="ECO:0000313" key="9">
    <source>
        <dbReference type="EMBL" id="MBI2677270.1"/>
    </source>
</evidence>
<dbReference type="Pfam" id="PF00263">
    <property type="entry name" value="Secretin"/>
    <property type="match status" value="1"/>
</dbReference>
<comment type="subcellular location">
    <subcellularLocation>
        <location evidence="3">Cell outer membrane</location>
    </subcellularLocation>
</comment>
<gene>
    <name evidence="9" type="ORF">HYX28_00655</name>
</gene>
<dbReference type="SUPFAM" id="SSF49384">
    <property type="entry name" value="Carbohydrate-binding domain"/>
    <property type="match status" value="1"/>
</dbReference>
<dbReference type="GO" id="GO:0000272">
    <property type="term" value="P:polysaccharide catabolic process"/>
    <property type="evidence" value="ECO:0007669"/>
    <property type="project" value="InterPro"/>
</dbReference>
<keyword evidence="3" id="KW-0813">Transport</keyword>
<feature type="signal peptide" evidence="5">
    <location>
        <begin position="1"/>
        <end position="23"/>
    </location>
</feature>
<feature type="repeat" description="TPR" evidence="1">
    <location>
        <begin position="75"/>
        <end position="108"/>
    </location>
</feature>
<dbReference type="InterPro" id="IPR004846">
    <property type="entry name" value="T2SS/T3SS_dom"/>
</dbReference>
<keyword evidence="1" id="KW-0802">TPR repeat</keyword>
<reference evidence="9" key="1">
    <citation type="submission" date="2020-07" db="EMBL/GenBank/DDBJ databases">
        <title>Huge and variable diversity of episymbiotic CPR bacteria and DPANN archaea in groundwater ecosystems.</title>
        <authorList>
            <person name="He C.Y."/>
            <person name="Keren R."/>
            <person name="Whittaker M."/>
            <person name="Farag I.F."/>
            <person name="Doudna J."/>
            <person name="Cate J.H.D."/>
            <person name="Banfield J.F."/>
        </authorList>
    </citation>
    <scope>NUCLEOTIDE SEQUENCE</scope>
    <source>
        <strain evidence="9">NC_groundwater_580_Pr5_B-0.1um_64_19</strain>
    </source>
</reference>
<comment type="similarity">
    <text evidence="2">Belongs to the bacterial secretin family.</text>
</comment>
<dbReference type="Pfam" id="PF03958">
    <property type="entry name" value="Secretin_N"/>
    <property type="match status" value="1"/>
</dbReference>
<dbReference type="CDD" id="cd08547">
    <property type="entry name" value="Type_II_cohesin"/>
    <property type="match status" value="1"/>
</dbReference>
<dbReference type="GO" id="GO:0030246">
    <property type="term" value="F:carbohydrate binding"/>
    <property type="evidence" value="ECO:0007669"/>
    <property type="project" value="InterPro"/>
</dbReference>
<dbReference type="InterPro" id="IPR002102">
    <property type="entry name" value="Cohesin_dom"/>
</dbReference>
<comment type="caution">
    <text evidence="9">The sequence shown here is derived from an EMBL/GenBank/DDBJ whole genome shotgun (WGS) entry which is preliminary data.</text>
</comment>
<feature type="compositionally biased region" description="Low complexity" evidence="4">
    <location>
        <begin position="631"/>
        <end position="668"/>
    </location>
</feature>
<dbReference type="InterPro" id="IPR019734">
    <property type="entry name" value="TPR_rpt"/>
</dbReference>
<dbReference type="Pfam" id="PF00963">
    <property type="entry name" value="Cohesin"/>
    <property type="match status" value="1"/>
</dbReference>
<evidence type="ECO:0000256" key="3">
    <source>
        <dbReference type="RuleBase" id="RU004004"/>
    </source>
</evidence>
<dbReference type="Proteomes" id="UP000779809">
    <property type="component" value="Unassembled WGS sequence"/>
</dbReference>
<feature type="region of interest" description="Disordered" evidence="4">
    <location>
        <begin position="744"/>
        <end position="764"/>
    </location>
</feature>
<evidence type="ECO:0000259" key="8">
    <source>
        <dbReference type="Pfam" id="PF03958"/>
    </source>
</evidence>
<feature type="compositionally biased region" description="Polar residues" evidence="4">
    <location>
        <begin position="590"/>
        <end position="611"/>
    </location>
</feature>
<dbReference type="SMART" id="SM00028">
    <property type="entry name" value="TPR"/>
    <property type="match status" value="2"/>
</dbReference>
<dbReference type="GO" id="GO:0009279">
    <property type="term" value="C:cell outer membrane"/>
    <property type="evidence" value="ECO:0007669"/>
    <property type="project" value="UniProtKB-SubCell"/>
</dbReference>
<feature type="region of interest" description="Disordered" evidence="4">
    <location>
        <begin position="337"/>
        <end position="364"/>
    </location>
</feature>
<name>A0A932A5X1_9BACT</name>
<dbReference type="InterPro" id="IPR050810">
    <property type="entry name" value="Bact_Secretion_Sys_Channel"/>
</dbReference>
<feature type="region of interest" description="Disordered" evidence="4">
    <location>
        <begin position="587"/>
        <end position="668"/>
    </location>
</feature>
<dbReference type="Gene3D" id="2.60.40.680">
    <property type="match status" value="1"/>
</dbReference>
<evidence type="ECO:0000313" key="10">
    <source>
        <dbReference type="Proteomes" id="UP000779809"/>
    </source>
</evidence>
<dbReference type="EMBL" id="JACPNR010000002">
    <property type="protein sequence ID" value="MBI2677270.1"/>
    <property type="molecule type" value="Genomic_DNA"/>
</dbReference>
<feature type="repeat" description="TPR" evidence="1">
    <location>
        <begin position="27"/>
        <end position="60"/>
    </location>
</feature>
<evidence type="ECO:0000259" key="7">
    <source>
        <dbReference type="Pfam" id="PF00963"/>
    </source>
</evidence>
<dbReference type="Gene3D" id="1.25.40.10">
    <property type="entry name" value="Tetratricopeptide repeat domain"/>
    <property type="match status" value="1"/>
</dbReference>
<dbReference type="PANTHER" id="PTHR30332">
    <property type="entry name" value="PROBABLE GENERAL SECRETION PATHWAY PROTEIN D"/>
    <property type="match status" value="1"/>
</dbReference>
<feature type="domain" description="Type II/III secretion system secretin-like" evidence="6">
    <location>
        <begin position="395"/>
        <end position="563"/>
    </location>
</feature>